<dbReference type="AlphaFoldDB" id="A0AAN7QBE0"/>
<sequence length="106" mass="12612">MSYNLRPRSIAAFFQNDEEEEVLDRDDSESSDNVSEDLEESDEYEVECESSDTDEMMECNWEKSSVRMALFGMRECHSVSQYEYYCESITVLELINFITFDYNRFL</sequence>
<name>A0AAN7QBE0_9COLE</name>
<organism evidence="2 3">
    <name type="scientific">Aquatica leii</name>
    <dbReference type="NCBI Taxonomy" id="1421715"/>
    <lineage>
        <taxon>Eukaryota</taxon>
        <taxon>Metazoa</taxon>
        <taxon>Ecdysozoa</taxon>
        <taxon>Arthropoda</taxon>
        <taxon>Hexapoda</taxon>
        <taxon>Insecta</taxon>
        <taxon>Pterygota</taxon>
        <taxon>Neoptera</taxon>
        <taxon>Endopterygota</taxon>
        <taxon>Coleoptera</taxon>
        <taxon>Polyphaga</taxon>
        <taxon>Elateriformia</taxon>
        <taxon>Elateroidea</taxon>
        <taxon>Lampyridae</taxon>
        <taxon>Luciolinae</taxon>
        <taxon>Aquatica</taxon>
    </lineage>
</organism>
<dbReference type="Proteomes" id="UP001353858">
    <property type="component" value="Unassembled WGS sequence"/>
</dbReference>
<evidence type="ECO:0000256" key="1">
    <source>
        <dbReference type="SAM" id="MobiDB-lite"/>
    </source>
</evidence>
<proteinExistence type="predicted"/>
<protein>
    <submittedName>
        <fullName evidence="2">Uncharacterized protein</fullName>
    </submittedName>
</protein>
<reference evidence="3" key="1">
    <citation type="submission" date="2023-01" db="EMBL/GenBank/DDBJ databases">
        <title>Key to firefly adult light organ development and bioluminescence: homeobox transcription factors regulate luciferase expression and transportation to peroxisome.</title>
        <authorList>
            <person name="Fu X."/>
        </authorList>
    </citation>
    <scope>NUCLEOTIDE SEQUENCE [LARGE SCALE GENOMIC DNA]</scope>
</reference>
<feature type="region of interest" description="Disordered" evidence="1">
    <location>
        <begin position="19"/>
        <end position="51"/>
    </location>
</feature>
<keyword evidence="3" id="KW-1185">Reference proteome</keyword>
<evidence type="ECO:0000313" key="3">
    <source>
        <dbReference type="Proteomes" id="UP001353858"/>
    </source>
</evidence>
<dbReference type="EMBL" id="JARPUR010000008">
    <property type="protein sequence ID" value="KAK4872178.1"/>
    <property type="molecule type" value="Genomic_DNA"/>
</dbReference>
<accession>A0AAN7QBE0</accession>
<evidence type="ECO:0000313" key="2">
    <source>
        <dbReference type="EMBL" id="KAK4872178.1"/>
    </source>
</evidence>
<gene>
    <name evidence="2" type="ORF">RN001_016302</name>
</gene>
<comment type="caution">
    <text evidence="2">The sequence shown here is derived from an EMBL/GenBank/DDBJ whole genome shotgun (WGS) entry which is preliminary data.</text>
</comment>